<dbReference type="GO" id="GO:0016020">
    <property type="term" value="C:membrane"/>
    <property type="evidence" value="ECO:0007669"/>
    <property type="project" value="UniProtKB-SubCell"/>
</dbReference>
<feature type="non-terminal residue" evidence="11">
    <location>
        <position position="1"/>
    </location>
</feature>
<dbReference type="PROSITE" id="PS50095">
    <property type="entry name" value="PLAT"/>
    <property type="match status" value="1"/>
</dbReference>
<dbReference type="EMBL" id="DS469895">
    <property type="protein sequence ID" value="EDO31496.1"/>
    <property type="molecule type" value="Genomic_DNA"/>
</dbReference>
<dbReference type="InterPro" id="IPR051223">
    <property type="entry name" value="Polycystin"/>
</dbReference>
<dbReference type="Proteomes" id="UP000001593">
    <property type="component" value="Unassembled WGS sequence"/>
</dbReference>
<dbReference type="Gene3D" id="2.60.60.20">
    <property type="entry name" value="PLAT/LH2 domain"/>
    <property type="match status" value="1"/>
</dbReference>
<reference evidence="11 12" key="1">
    <citation type="journal article" date="2007" name="Science">
        <title>Sea anemone genome reveals ancestral eumetazoan gene repertoire and genomic organization.</title>
        <authorList>
            <person name="Putnam N.H."/>
            <person name="Srivastava M."/>
            <person name="Hellsten U."/>
            <person name="Dirks B."/>
            <person name="Chapman J."/>
            <person name="Salamov A."/>
            <person name="Terry A."/>
            <person name="Shapiro H."/>
            <person name="Lindquist E."/>
            <person name="Kapitonov V.V."/>
            <person name="Jurka J."/>
            <person name="Genikhovich G."/>
            <person name="Grigoriev I.V."/>
            <person name="Lucas S.M."/>
            <person name="Steele R.E."/>
            <person name="Finnerty J.R."/>
            <person name="Technau U."/>
            <person name="Martindale M.Q."/>
            <person name="Rokhsar D.S."/>
        </authorList>
    </citation>
    <scope>NUCLEOTIDE SEQUENCE [LARGE SCALE GENOMIC DNA]</scope>
    <source>
        <strain evidence="12">CH2 X CH6</strain>
    </source>
</reference>
<dbReference type="PROSITE" id="PS50221">
    <property type="entry name" value="GAIN_B"/>
    <property type="match status" value="1"/>
</dbReference>
<keyword evidence="3 8" id="KW-0812">Transmembrane</keyword>
<dbReference type="PhylomeDB" id="A7SXR3"/>
<dbReference type="SUPFAM" id="SSF49723">
    <property type="entry name" value="Lipase/lipooxygenase domain (PLAT/LH2 domain)"/>
    <property type="match status" value="1"/>
</dbReference>
<keyword evidence="4 8" id="KW-1133">Transmembrane helix</keyword>
<organism evidence="11 12">
    <name type="scientific">Nematostella vectensis</name>
    <name type="common">Starlet sea anemone</name>
    <dbReference type="NCBI Taxonomy" id="45351"/>
    <lineage>
        <taxon>Eukaryota</taxon>
        <taxon>Metazoa</taxon>
        <taxon>Cnidaria</taxon>
        <taxon>Anthozoa</taxon>
        <taxon>Hexacorallia</taxon>
        <taxon>Actiniaria</taxon>
        <taxon>Edwardsiidae</taxon>
        <taxon>Nematostella</taxon>
    </lineage>
</organism>
<comment type="subcellular location">
    <subcellularLocation>
        <location evidence="1">Membrane</location>
    </subcellularLocation>
</comment>
<evidence type="ECO:0000256" key="5">
    <source>
        <dbReference type="ARBA" id="ARBA00023136"/>
    </source>
</evidence>
<proteinExistence type="inferred from homology"/>
<dbReference type="Pfam" id="PF01477">
    <property type="entry name" value="PLAT"/>
    <property type="match status" value="1"/>
</dbReference>
<evidence type="ECO:0000256" key="6">
    <source>
        <dbReference type="ARBA" id="ARBA00023157"/>
    </source>
</evidence>
<dbReference type="InParanoid" id="A7SXR3"/>
<evidence type="ECO:0000259" key="10">
    <source>
        <dbReference type="PROSITE" id="PS50221"/>
    </source>
</evidence>
<feature type="non-terminal residue" evidence="11">
    <location>
        <position position="223"/>
    </location>
</feature>
<evidence type="ECO:0000313" key="11">
    <source>
        <dbReference type="EMBL" id="EDO31496.1"/>
    </source>
</evidence>
<dbReference type="SMART" id="SM00308">
    <property type="entry name" value="LH2"/>
    <property type="match status" value="1"/>
</dbReference>
<accession>A7SXR3</accession>
<feature type="domain" description="PLAT" evidence="9">
    <location>
        <begin position="93"/>
        <end position="213"/>
    </location>
</feature>
<dbReference type="InterPro" id="IPR057244">
    <property type="entry name" value="GAIN_B"/>
</dbReference>
<dbReference type="HOGENOM" id="CLU_009624_1_0_1"/>
<dbReference type="PANTHER" id="PTHR10877">
    <property type="entry name" value="POLYCYSTIN FAMILY MEMBER"/>
    <property type="match status" value="1"/>
</dbReference>
<evidence type="ECO:0000256" key="1">
    <source>
        <dbReference type="ARBA" id="ARBA00004370"/>
    </source>
</evidence>
<dbReference type="AlphaFoldDB" id="A7SXR3"/>
<evidence type="ECO:0008006" key="13">
    <source>
        <dbReference type="Google" id="ProtNLM"/>
    </source>
</evidence>
<evidence type="ECO:0000313" key="12">
    <source>
        <dbReference type="Proteomes" id="UP000001593"/>
    </source>
</evidence>
<dbReference type="InterPro" id="IPR001024">
    <property type="entry name" value="PLAT/LH2_dom"/>
</dbReference>
<protein>
    <recommendedName>
        <fullName evidence="13">PLAT domain-containing protein</fullName>
    </recommendedName>
</protein>
<keyword evidence="5 8" id="KW-0472">Membrane</keyword>
<evidence type="ECO:0000256" key="7">
    <source>
        <dbReference type="PROSITE-ProRule" id="PRU00152"/>
    </source>
</evidence>
<evidence type="ECO:0000256" key="8">
    <source>
        <dbReference type="SAM" id="Phobius"/>
    </source>
</evidence>
<comment type="similarity">
    <text evidence="2">Belongs to the polycystin family.</text>
</comment>
<evidence type="ECO:0000256" key="2">
    <source>
        <dbReference type="ARBA" id="ARBA00007200"/>
    </source>
</evidence>
<evidence type="ECO:0000256" key="3">
    <source>
        <dbReference type="ARBA" id="ARBA00022692"/>
    </source>
</evidence>
<feature type="domain" description="GAIN-B" evidence="10">
    <location>
        <begin position="1"/>
        <end position="31"/>
    </location>
</feature>
<feature type="transmembrane region" description="Helical" evidence="8">
    <location>
        <begin position="48"/>
        <end position="69"/>
    </location>
</feature>
<sequence>GPNSASLSVECLCNHLTSFGGSVFVAPNPIDFDVVLLELGRLDQTGNVAVLSTILVFLLLYAVIAVFAWRADRRDKRKVMENPLSENGMGSTVQYEMTVFTGVWRNSGTTANVAIVIHGSEATSEPVVLSPNMSPSRIALASGNADQFVISMASPLGSIEYLNVLHDNTGPSPAWFLNKIIIKDTQNDQQWIFMCNDWIAIDKGSGRINRIILPTSPEEMKTF</sequence>
<evidence type="ECO:0000256" key="4">
    <source>
        <dbReference type="ARBA" id="ARBA00022989"/>
    </source>
</evidence>
<dbReference type="eggNOG" id="KOG3599">
    <property type="taxonomic scope" value="Eukaryota"/>
</dbReference>
<name>A7SXR3_NEMVE</name>
<evidence type="ECO:0000259" key="9">
    <source>
        <dbReference type="PROSITE" id="PS50095"/>
    </source>
</evidence>
<comment type="caution">
    <text evidence="7">Lacks conserved residue(s) required for the propagation of feature annotation.</text>
</comment>
<gene>
    <name evidence="11" type="ORF">NEMVEDRAFT_v1g137052</name>
</gene>
<dbReference type="PANTHER" id="PTHR10877:SF150">
    <property type="entry name" value="REJ DOMAIN-CONTAINING PROTEIN"/>
    <property type="match status" value="1"/>
</dbReference>
<dbReference type="InterPro" id="IPR036392">
    <property type="entry name" value="PLAT/LH2_dom_sf"/>
</dbReference>
<dbReference type="FunFam" id="2.60.60.20:FF:000008">
    <property type="entry name" value="Polycystic kidney disease 1-like 2, isoform CRA_a"/>
    <property type="match status" value="1"/>
</dbReference>
<keyword evidence="12" id="KW-1185">Reference proteome</keyword>
<keyword evidence="6" id="KW-1015">Disulfide bond</keyword>